<protein>
    <submittedName>
        <fullName evidence="1 3">Uncharacterized protein</fullName>
    </submittedName>
</protein>
<evidence type="ECO:0000313" key="1">
    <source>
        <dbReference type="EMBL" id="VDK69584.1"/>
    </source>
</evidence>
<name>A0A183DKI1_9BILA</name>
<dbReference type="WBParaSite" id="GPUH_0000923201-mRNA-1">
    <property type="protein sequence ID" value="GPUH_0000923201-mRNA-1"/>
    <property type="gene ID" value="GPUH_0000923201"/>
</dbReference>
<keyword evidence="2" id="KW-1185">Reference proteome</keyword>
<dbReference type="EMBL" id="UYRT01029383">
    <property type="protein sequence ID" value="VDK69584.1"/>
    <property type="molecule type" value="Genomic_DNA"/>
</dbReference>
<proteinExistence type="predicted"/>
<dbReference type="AlphaFoldDB" id="A0A183DKI1"/>
<gene>
    <name evidence="1" type="ORF">GPUH_LOCUS9225</name>
</gene>
<sequence>MYRLYRITLSCKLLHLQTSHTVASKSRWFQVISFN</sequence>
<accession>A0A183DKI1</accession>
<evidence type="ECO:0000313" key="2">
    <source>
        <dbReference type="Proteomes" id="UP000271098"/>
    </source>
</evidence>
<evidence type="ECO:0000313" key="3">
    <source>
        <dbReference type="WBParaSite" id="GPUH_0000923201-mRNA-1"/>
    </source>
</evidence>
<reference evidence="3" key="1">
    <citation type="submission" date="2016-06" db="UniProtKB">
        <authorList>
            <consortium name="WormBaseParasite"/>
        </authorList>
    </citation>
    <scope>IDENTIFICATION</scope>
</reference>
<reference evidence="1 2" key="2">
    <citation type="submission" date="2018-11" db="EMBL/GenBank/DDBJ databases">
        <authorList>
            <consortium name="Pathogen Informatics"/>
        </authorList>
    </citation>
    <scope>NUCLEOTIDE SEQUENCE [LARGE SCALE GENOMIC DNA]</scope>
</reference>
<dbReference type="Proteomes" id="UP000271098">
    <property type="component" value="Unassembled WGS sequence"/>
</dbReference>
<organism evidence="3">
    <name type="scientific">Gongylonema pulchrum</name>
    <dbReference type="NCBI Taxonomy" id="637853"/>
    <lineage>
        <taxon>Eukaryota</taxon>
        <taxon>Metazoa</taxon>
        <taxon>Ecdysozoa</taxon>
        <taxon>Nematoda</taxon>
        <taxon>Chromadorea</taxon>
        <taxon>Rhabditida</taxon>
        <taxon>Spirurina</taxon>
        <taxon>Spiruromorpha</taxon>
        <taxon>Spiruroidea</taxon>
        <taxon>Gongylonematidae</taxon>
        <taxon>Gongylonema</taxon>
    </lineage>
</organism>